<evidence type="ECO:0000313" key="1">
    <source>
        <dbReference type="EMBL" id="KAH6623490.1"/>
    </source>
</evidence>
<dbReference type="Proteomes" id="UP000724584">
    <property type="component" value="Unassembled WGS sequence"/>
</dbReference>
<gene>
    <name evidence="1" type="ORF">F5144DRAFT_583405</name>
</gene>
<accession>A0ACB7NYT3</accession>
<reference evidence="1 2" key="1">
    <citation type="journal article" date="2021" name="Nat. Commun.">
        <title>Genetic determinants of endophytism in the Arabidopsis root mycobiome.</title>
        <authorList>
            <person name="Mesny F."/>
            <person name="Miyauchi S."/>
            <person name="Thiergart T."/>
            <person name="Pickel B."/>
            <person name="Atanasova L."/>
            <person name="Karlsson M."/>
            <person name="Huettel B."/>
            <person name="Barry K.W."/>
            <person name="Haridas S."/>
            <person name="Chen C."/>
            <person name="Bauer D."/>
            <person name="Andreopoulos W."/>
            <person name="Pangilinan J."/>
            <person name="LaButti K."/>
            <person name="Riley R."/>
            <person name="Lipzen A."/>
            <person name="Clum A."/>
            <person name="Drula E."/>
            <person name="Henrissat B."/>
            <person name="Kohler A."/>
            <person name="Grigoriev I.V."/>
            <person name="Martin F.M."/>
            <person name="Hacquard S."/>
        </authorList>
    </citation>
    <scope>NUCLEOTIDE SEQUENCE [LARGE SCALE GENOMIC DNA]</scope>
    <source>
        <strain evidence="1 2">MPI-SDFR-AT-0079</strain>
    </source>
</reference>
<evidence type="ECO:0000313" key="2">
    <source>
        <dbReference type="Proteomes" id="UP000724584"/>
    </source>
</evidence>
<organism evidence="1 2">
    <name type="scientific">Chaetomium tenue</name>
    <dbReference type="NCBI Taxonomy" id="1854479"/>
    <lineage>
        <taxon>Eukaryota</taxon>
        <taxon>Fungi</taxon>
        <taxon>Dikarya</taxon>
        <taxon>Ascomycota</taxon>
        <taxon>Pezizomycotina</taxon>
        <taxon>Sordariomycetes</taxon>
        <taxon>Sordariomycetidae</taxon>
        <taxon>Sordariales</taxon>
        <taxon>Chaetomiaceae</taxon>
        <taxon>Chaetomium</taxon>
    </lineage>
</organism>
<dbReference type="EMBL" id="JAGIZQ010000006">
    <property type="protein sequence ID" value="KAH6623490.1"/>
    <property type="molecule type" value="Genomic_DNA"/>
</dbReference>
<proteinExistence type="predicted"/>
<name>A0ACB7NYT3_9PEZI</name>
<protein>
    <submittedName>
        <fullName evidence="1">Redoxin-domain-containing protein</fullName>
    </submittedName>
</protein>
<sequence length="250" mass="27175">MSHHQPATSKTTKQLSNIAQLPIEPHQHRLWTNHHPYPPSPQPQPTMFRSTLRPLASMASTASRRTTPLLTTFRPAAAAQSQFHTTPRLLIKPGDPLPDTDALMENNPGQRVNLAEEAQRVNNMLLIGVPAAFSPACSATHVPGYVNHPRAKEFEVVGVVSVNDVFVMKAWGETLDPAGDQGIRFFADPTGRFTKMLDMAFDGSAIFGGDRSKRYAIVVEQGKVKSVAVEPDNTGTSVSLAEHVLGAPTQ</sequence>
<keyword evidence="2" id="KW-1185">Reference proteome</keyword>
<comment type="caution">
    <text evidence="1">The sequence shown here is derived from an EMBL/GenBank/DDBJ whole genome shotgun (WGS) entry which is preliminary data.</text>
</comment>